<feature type="compositionally biased region" description="Polar residues" evidence="1">
    <location>
        <begin position="42"/>
        <end position="51"/>
    </location>
</feature>
<protein>
    <submittedName>
        <fullName evidence="2">Uncharacterized protein</fullName>
    </submittedName>
</protein>
<dbReference type="InParanoid" id="A0A136J0M4"/>
<feature type="region of interest" description="Disordered" evidence="1">
    <location>
        <begin position="101"/>
        <end position="171"/>
    </location>
</feature>
<feature type="region of interest" description="Disordered" evidence="1">
    <location>
        <begin position="1"/>
        <end position="64"/>
    </location>
</feature>
<dbReference type="Proteomes" id="UP000070501">
    <property type="component" value="Unassembled WGS sequence"/>
</dbReference>
<gene>
    <name evidence="2" type="ORF">Micbo1qcDRAFT_176371</name>
</gene>
<organism evidence="2 3">
    <name type="scientific">Microdochium bolleyi</name>
    <dbReference type="NCBI Taxonomy" id="196109"/>
    <lineage>
        <taxon>Eukaryota</taxon>
        <taxon>Fungi</taxon>
        <taxon>Dikarya</taxon>
        <taxon>Ascomycota</taxon>
        <taxon>Pezizomycotina</taxon>
        <taxon>Sordariomycetes</taxon>
        <taxon>Xylariomycetidae</taxon>
        <taxon>Xylariales</taxon>
        <taxon>Microdochiaceae</taxon>
        <taxon>Microdochium</taxon>
    </lineage>
</organism>
<feature type="compositionally biased region" description="Basic and acidic residues" evidence="1">
    <location>
        <begin position="7"/>
        <end position="35"/>
    </location>
</feature>
<proteinExistence type="predicted"/>
<sequence length="207" mass="22427">MLVGWAEHAEQGDQDAHARSDHAARLEERARPHDAEYDDLWPSTTPSQARRGQSPGWYQSAHRAGGGCCCDRALPNALPTDVVDDGDPILASRFKRGERHVLSQRDTLSSRQESAGDRQATKLGRGVRGPASWSTGTREADGPKSGGGSSRICYASVEPPSQSAPAGQEIEQEAEAEHLRVRLQMVPCSLLLLLLLGRMREQDGLPG</sequence>
<feature type="compositionally biased region" description="Polar residues" evidence="1">
    <location>
        <begin position="104"/>
        <end position="113"/>
    </location>
</feature>
<evidence type="ECO:0000256" key="1">
    <source>
        <dbReference type="SAM" id="MobiDB-lite"/>
    </source>
</evidence>
<keyword evidence="3" id="KW-1185">Reference proteome</keyword>
<evidence type="ECO:0000313" key="3">
    <source>
        <dbReference type="Proteomes" id="UP000070501"/>
    </source>
</evidence>
<reference evidence="3" key="1">
    <citation type="submission" date="2016-02" db="EMBL/GenBank/DDBJ databases">
        <title>Draft genome sequence of Microdochium bolleyi, a fungal endophyte of beachgrass.</title>
        <authorList>
            <consortium name="DOE Joint Genome Institute"/>
            <person name="David A.S."/>
            <person name="May G."/>
            <person name="Haridas S."/>
            <person name="Lim J."/>
            <person name="Wang M."/>
            <person name="Labutti K."/>
            <person name="Lipzen A."/>
            <person name="Barry K."/>
            <person name="Grigoriev I.V."/>
        </authorList>
    </citation>
    <scope>NUCLEOTIDE SEQUENCE [LARGE SCALE GENOMIC DNA]</scope>
    <source>
        <strain evidence="3">J235TASD1</strain>
    </source>
</reference>
<evidence type="ECO:0000313" key="2">
    <source>
        <dbReference type="EMBL" id="KXJ90594.1"/>
    </source>
</evidence>
<name>A0A136J0M4_9PEZI</name>
<dbReference type="AlphaFoldDB" id="A0A136J0M4"/>
<dbReference type="EMBL" id="KQ964252">
    <property type="protein sequence ID" value="KXJ90594.1"/>
    <property type="molecule type" value="Genomic_DNA"/>
</dbReference>
<accession>A0A136J0M4</accession>